<dbReference type="Gene3D" id="3.40.50.1820">
    <property type="entry name" value="alpha/beta hydrolase"/>
    <property type="match status" value="1"/>
</dbReference>
<evidence type="ECO:0000256" key="1">
    <source>
        <dbReference type="SAM" id="SignalP"/>
    </source>
</evidence>
<dbReference type="Pfam" id="PF00756">
    <property type="entry name" value="Esterase"/>
    <property type="match status" value="1"/>
</dbReference>
<gene>
    <name evidence="2" type="ORF">GCM10023094_44560</name>
</gene>
<reference evidence="3" key="1">
    <citation type="journal article" date="2019" name="Int. J. Syst. Evol. Microbiol.">
        <title>The Global Catalogue of Microorganisms (GCM) 10K type strain sequencing project: providing services to taxonomists for standard genome sequencing and annotation.</title>
        <authorList>
            <consortium name="The Broad Institute Genomics Platform"/>
            <consortium name="The Broad Institute Genome Sequencing Center for Infectious Disease"/>
            <person name="Wu L."/>
            <person name="Ma J."/>
        </authorList>
    </citation>
    <scope>NUCLEOTIDE SEQUENCE [LARGE SCALE GENOMIC DNA]</scope>
    <source>
        <strain evidence="3">JCM 32206</strain>
    </source>
</reference>
<comment type="caution">
    <text evidence="2">The sequence shown here is derived from an EMBL/GenBank/DDBJ whole genome shotgun (WGS) entry which is preliminary data.</text>
</comment>
<dbReference type="Proteomes" id="UP001501183">
    <property type="component" value="Unassembled WGS sequence"/>
</dbReference>
<dbReference type="InterPro" id="IPR050583">
    <property type="entry name" value="Mycobacterial_A85_antigen"/>
</dbReference>
<dbReference type="RefSeq" id="WP_345350429.1">
    <property type="nucleotide sequence ID" value="NZ_BAABFB010000066.1"/>
</dbReference>
<organism evidence="2 3">
    <name type="scientific">Rhodococcus olei</name>
    <dbReference type="NCBI Taxonomy" id="2161675"/>
    <lineage>
        <taxon>Bacteria</taxon>
        <taxon>Bacillati</taxon>
        <taxon>Actinomycetota</taxon>
        <taxon>Actinomycetes</taxon>
        <taxon>Mycobacteriales</taxon>
        <taxon>Nocardiaceae</taxon>
        <taxon>Rhodococcus</taxon>
    </lineage>
</organism>
<keyword evidence="2" id="KW-0378">Hydrolase</keyword>
<evidence type="ECO:0000313" key="2">
    <source>
        <dbReference type="EMBL" id="GAA4486987.1"/>
    </source>
</evidence>
<sequence>MRLRNHTRRARVVAAAAALTALPLLATPAVGTAAPTGDTTAVSSDSSYLQRIDRNSDRKVTAQVYSAAMGRVIPVEVILPADRGAPRPVLYLLNGAGGGEDSATWQKRTDVMNFFADKNVNVVTPIGGAFSYYTDWEKDDPELGRNKWTTFLTRELPPIIDSAFDTTRVNSIAGISMAGTSVLNLAIDAPGLYRSVGAYSGCAETSTEEGQLFVRSVVETRGGGDATNMWGPFDGPGWRANDPVVNAEKLRGLQLFVSASSGLPGDHDNLAAPGVDGNPATLVNQVVVGGVIEAAVNGCTHNLQTRLAQLGIPATFDFRPAGTHSWGYWQDDLHESWPMLAASIGL</sequence>
<keyword evidence="3" id="KW-1185">Reference proteome</keyword>
<dbReference type="GO" id="GO:0016787">
    <property type="term" value="F:hydrolase activity"/>
    <property type="evidence" value="ECO:0007669"/>
    <property type="project" value="UniProtKB-KW"/>
</dbReference>
<dbReference type="PANTHER" id="PTHR48098:SF1">
    <property type="entry name" value="DIACYLGLYCEROL ACYLTRANSFERASE_MYCOLYLTRANSFERASE AG85A"/>
    <property type="match status" value="1"/>
</dbReference>
<dbReference type="PANTHER" id="PTHR48098">
    <property type="entry name" value="ENTEROCHELIN ESTERASE-RELATED"/>
    <property type="match status" value="1"/>
</dbReference>
<dbReference type="EMBL" id="BAABFB010000066">
    <property type="protein sequence ID" value="GAA4486987.1"/>
    <property type="molecule type" value="Genomic_DNA"/>
</dbReference>
<evidence type="ECO:0000313" key="3">
    <source>
        <dbReference type="Proteomes" id="UP001501183"/>
    </source>
</evidence>
<dbReference type="SUPFAM" id="SSF53474">
    <property type="entry name" value="alpha/beta-Hydrolases"/>
    <property type="match status" value="1"/>
</dbReference>
<feature type="chain" id="PRO_5046615455" evidence="1">
    <location>
        <begin position="27"/>
        <end position="346"/>
    </location>
</feature>
<protein>
    <submittedName>
        <fullName evidence="2">Alpha/beta hydrolase family protein</fullName>
    </submittedName>
</protein>
<proteinExistence type="predicted"/>
<dbReference type="InterPro" id="IPR000801">
    <property type="entry name" value="Esterase-like"/>
</dbReference>
<name>A0ABP8PFL0_9NOCA</name>
<dbReference type="InterPro" id="IPR029058">
    <property type="entry name" value="AB_hydrolase_fold"/>
</dbReference>
<feature type="signal peptide" evidence="1">
    <location>
        <begin position="1"/>
        <end position="26"/>
    </location>
</feature>
<accession>A0ABP8PFL0</accession>
<keyword evidence="1" id="KW-0732">Signal</keyword>